<name>A0AAE1IX64_9FABA</name>
<dbReference type="GO" id="GO:0009877">
    <property type="term" value="P:nodulation"/>
    <property type="evidence" value="ECO:0007669"/>
    <property type="project" value="UniProtKB-KW"/>
</dbReference>
<organism evidence="10 11">
    <name type="scientific">Acacia crassicarpa</name>
    <name type="common">northern wattle</name>
    <dbReference type="NCBI Taxonomy" id="499986"/>
    <lineage>
        <taxon>Eukaryota</taxon>
        <taxon>Viridiplantae</taxon>
        <taxon>Streptophyta</taxon>
        <taxon>Embryophyta</taxon>
        <taxon>Tracheophyta</taxon>
        <taxon>Spermatophyta</taxon>
        <taxon>Magnoliopsida</taxon>
        <taxon>eudicotyledons</taxon>
        <taxon>Gunneridae</taxon>
        <taxon>Pentapetalae</taxon>
        <taxon>rosids</taxon>
        <taxon>fabids</taxon>
        <taxon>Fabales</taxon>
        <taxon>Fabaceae</taxon>
        <taxon>Caesalpinioideae</taxon>
        <taxon>mimosoid clade</taxon>
        <taxon>Acacieae</taxon>
        <taxon>Acacia</taxon>
    </lineage>
</organism>
<evidence type="ECO:0000256" key="6">
    <source>
        <dbReference type="ARBA" id="ARBA00023242"/>
    </source>
</evidence>
<dbReference type="PANTHER" id="PTHR31194:SF189">
    <property type="entry name" value="AP2_ERF DOMAIN-CONTAINING PROTEIN"/>
    <property type="match status" value="1"/>
</dbReference>
<dbReference type="SUPFAM" id="SSF54171">
    <property type="entry name" value="DNA-binding domain"/>
    <property type="match status" value="1"/>
</dbReference>
<comment type="similarity">
    <text evidence="7">Belongs to the AP2/ERF transcription factor family. ERF subfamily.</text>
</comment>
<keyword evidence="11" id="KW-1185">Reference proteome</keyword>
<keyword evidence="2" id="KW-0536">Nodulation</keyword>
<dbReference type="InterPro" id="IPR016177">
    <property type="entry name" value="DNA-bd_dom_sf"/>
</dbReference>
<dbReference type="SMART" id="SM00380">
    <property type="entry name" value="AP2"/>
    <property type="match status" value="1"/>
</dbReference>
<dbReference type="Proteomes" id="UP001293593">
    <property type="component" value="Unassembled WGS sequence"/>
</dbReference>
<dbReference type="InterPro" id="IPR036955">
    <property type="entry name" value="AP2/ERF_dom_sf"/>
</dbReference>
<dbReference type="FunFam" id="3.30.730.10:FF:000005">
    <property type="entry name" value="ethylene-responsive transcription factor RAP2-11"/>
    <property type="match status" value="1"/>
</dbReference>
<gene>
    <name evidence="10" type="ORF">QN277_005878</name>
</gene>
<reference evidence="10" key="1">
    <citation type="submission" date="2023-10" db="EMBL/GenBank/DDBJ databases">
        <title>Chromosome-level genome of the transformable northern wattle, Acacia crassicarpa.</title>
        <authorList>
            <person name="Massaro I."/>
            <person name="Sinha N.R."/>
            <person name="Poethig S."/>
            <person name="Leichty A.R."/>
        </authorList>
    </citation>
    <scope>NUCLEOTIDE SEQUENCE</scope>
    <source>
        <strain evidence="10">Acra3RX</strain>
        <tissue evidence="10">Leaf</tissue>
    </source>
</reference>
<feature type="region of interest" description="Disordered" evidence="8">
    <location>
        <begin position="1"/>
        <end position="27"/>
    </location>
</feature>
<keyword evidence="6" id="KW-0539">Nucleus</keyword>
<sequence length="374" mass="40882">MGASTSANTNIKPRKKSSSRGHHRFVGVRQRPSGRWVAEIKDSLQKVRLWLGTFDSAEDAARAYDAAARALRGTNARTNFDLPDPAVSGGAATQHGNGSFRFMPENLEPFSFEDSCAESDHHDLLGALKAKLFDEKGEVKKLPSQLSNNSQILAGFVNPNNNNPGFASTSSSSTSNSAKSSHTNNNNNNMLISDQDHGGSIAANNNSTVPFMTASWYNNNNEIGNNYDLPWPSTGPAQMMNQVPENNSPWPSLSTEVNVIDQSTMNMMYSDVNLINIEEQREHDSADRSVVLGYSDCNNNNDQNMIMYSDNHGASNSRSDIAQIGGLLSQGFWPTDQQQQVLEQSDNNGGWFSSNNNNINGTWDPLLFVPSELG</sequence>
<evidence type="ECO:0000259" key="9">
    <source>
        <dbReference type="PROSITE" id="PS51032"/>
    </source>
</evidence>
<dbReference type="AlphaFoldDB" id="A0AAE1IX64"/>
<dbReference type="GO" id="GO:0003700">
    <property type="term" value="F:DNA-binding transcription factor activity"/>
    <property type="evidence" value="ECO:0007669"/>
    <property type="project" value="InterPro"/>
</dbReference>
<dbReference type="InterPro" id="IPR050913">
    <property type="entry name" value="AP2/ERF_ERF"/>
</dbReference>
<proteinExistence type="inferred from homology"/>
<dbReference type="CDD" id="cd00018">
    <property type="entry name" value="AP2"/>
    <property type="match status" value="1"/>
</dbReference>
<evidence type="ECO:0000256" key="1">
    <source>
        <dbReference type="ARBA" id="ARBA00004123"/>
    </source>
</evidence>
<evidence type="ECO:0000256" key="5">
    <source>
        <dbReference type="ARBA" id="ARBA00023163"/>
    </source>
</evidence>
<feature type="compositionally biased region" description="Low complexity" evidence="8">
    <location>
        <begin position="158"/>
        <end position="189"/>
    </location>
</feature>
<evidence type="ECO:0000256" key="3">
    <source>
        <dbReference type="ARBA" id="ARBA00023015"/>
    </source>
</evidence>
<comment type="caution">
    <text evidence="10">The sequence shown here is derived from an EMBL/GenBank/DDBJ whole genome shotgun (WGS) entry which is preliminary data.</text>
</comment>
<dbReference type="PRINTS" id="PR00367">
    <property type="entry name" value="ETHRSPELEMNT"/>
</dbReference>
<dbReference type="InterPro" id="IPR001471">
    <property type="entry name" value="AP2/ERF_dom"/>
</dbReference>
<evidence type="ECO:0000256" key="2">
    <source>
        <dbReference type="ARBA" id="ARBA00022458"/>
    </source>
</evidence>
<keyword evidence="4" id="KW-0238">DNA-binding</keyword>
<dbReference type="PROSITE" id="PS51032">
    <property type="entry name" value="AP2_ERF"/>
    <property type="match status" value="1"/>
</dbReference>
<accession>A0AAE1IX64</accession>
<evidence type="ECO:0000256" key="4">
    <source>
        <dbReference type="ARBA" id="ARBA00023125"/>
    </source>
</evidence>
<keyword evidence="5" id="KW-0804">Transcription</keyword>
<protein>
    <recommendedName>
        <fullName evidence="9">AP2/ERF domain-containing protein</fullName>
    </recommendedName>
</protein>
<feature type="compositionally biased region" description="Polar residues" evidence="8">
    <location>
        <begin position="1"/>
        <end position="11"/>
    </location>
</feature>
<dbReference type="PANTHER" id="PTHR31194">
    <property type="entry name" value="SHN SHINE , DNA BINDING / TRANSCRIPTION FACTOR"/>
    <property type="match status" value="1"/>
</dbReference>
<dbReference type="GO" id="GO:0005634">
    <property type="term" value="C:nucleus"/>
    <property type="evidence" value="ECO:0007669"/>
    <property type="project" value="UniProtKB-SubCell"/>
</dbReference>
<dbReference type="EMBL" id="JAWXYG010000011">
    <property type="protein sequence ID" value="KAK4259557.1"/>
    <property type="molecule type" value="Genomic_DNA"/>
</dbReference>
<dbReference type="Pfam" id="PF00847">
    <property type="entry name" value="AP2"/>
    <property type="match status" value="1"/>
</dbReference>
<dbReference type="Gene3D" id="3.30.730.10">
    <property type="entry name" value="AP2/ERF domain"/>
    <property type="match status" value="1"/>
</dbReference>
<evidence type="ECO:0000313" key="10">
    <source>
        <dbReference type="EMBL" id="KAK4259557.1"/>
    </source>
</evidence>
<evidence type="ECO:0000313" key="11">
    <source>
        <dbReference type="Proteomes" id="UP001293593"/>
    </source>
</evidence>
<feature type="compositionally biased region" description="Basic residues" evidence="8">
    <location>
        <begin position="12"/>
        <end position="26"/>
    </location>
</feature>
<feature type="domain" description="AP2/ERF" evidence="9">
    <location>
        <begin position="24"/>
        <end position="81"/>
    </location>
</feature>
<comment type="subcellular location">
    <subcellularLocation>
        <location evidence="1">Nucleus</location>
    </subcellularLocation>
</comment>
<keyword evidence="3" id="KW-0805">Transcription regulation</keyword>
<feature type="region of interest" description="Disordered" evidence="8">
    <location>
        <begin position="153"/>
        <end position="204"/>
    </location>
</feature>
<evidence type="ECO:0000256" key="7">
    <source>
        <dbReference type="ARBA" id="ARBA00024343"/>
    </source>
</evidence>
<dbReference type="GO" id="GO:0003677">
    <property type="term" value="F:DNA binding"/>
    <property type="evidence" value="ECO:0007669"/>
    <property type="project" value="UniProtKB-KW"/>
</dbReference>
<evidence type="ECO:0000256" key="8">
    <source>
        <dbReference type="SAM" id="MobiDB-lite"/>
    </source>
</evidence>